<dbReference type="EMBL" id="CAEZXP010000001">
    <property type="protein sequence ID" value="CAB4688818.1"/>
    <property type="molecule type" value="Genomic_DNA"/>
</dbReference>
<dbReference type="GO" id="GO:0016740">
    <property type="term" value="F:transferase activity"/>
    <property type="evidence" value="ECO:0007669"/>
    <property type="project" value="UniProtKB-KW"/>
</dbReference>
<keyword evidence="5" id="KW-0808">Transferase</keyword>
<evidence type="ECO:0000256" key="9">
    <source>
        <dbReference type="ARBA" id="ARBA00023004"/>
    </source>
</evidence>
<organism evidence="13">
    <name type="scientific">freshwater metagenome</name>
    <dbReference type="NCBI Taxonomy" id="449393"/>
    <lineage>
        <taxon>unclassified sequences</taxon>
        <taxon>metagenomes</taxon>
        <taxon>ecological metagenomes</taxon>
    </lineage>
</organism>
<name>A0A6J6NVY8_9ZZZZ</name>
<evidence type="ECO:0000259" key="12">
    <source>
        <dbReference type="Pfam" id="PF09084"/>
    </source>
</evidence>
<comment type="similarity">
    <text evidence="3">Belongs to the NMT1/THI5 family.</text>
</comment>
<dbReference type="AlphaFoldDB" id="A0A6J6NVY8"/>
<evidence type="ECO:0000256" key="6">
    <source>
        <dbReference type="ARBA" id="ARBA00022723"/>
    </source>
</evidence>
<dbReference type="InterPro" id="IPR015168">
    <property type="entry name" value="SsuA/THI5"/>
</dbReference>
<feature type="domain" description="SsuA/THI5-like" evidence="12">
    <location>
        <begin position="58"/>
        <end position="270"/>
    </location>
</feature>
<dbReference type="GO" id="GO:0009228">
    <property type="term" value="P:thiamine biosynthetic process"/>
    <property type="evidence" value="ECO:0007669"/>
    <property type="project" value="UniProtKB-KW"/>
</dbReference>
<comment type="function">
    <text evidence="1">Responsible for the formation of the pyrimidine heterocycle in the thiamine biosynthesis pathway. Catalyzes the formation of hydroxymethylpyrimidine phosphate (HMP-P) from histidine and pyridoxal phosphate (PLP). The protein uses PLP and the active site histidine to form HMP-P, generating an inactive enzyme. The enzyme can only undergo a single turnover, which suggests it is a suicide enzyme.</text>
</comment>
<evidence type="ECO:0000256" key="7">
    <source>
        <dbReference type="ARBA" id="ARBA00022898"/>
    </source>
</evidence>
<dbReference type="GO" id="GO:0046872">
    <property type="term" value="F:metal ion binding"/>
    <property type="evidence" value="ECO:0007669"/>
    <property type="project" value="UniProtKB-KW"/>
</dbReference>
<comment type="subunit">
    <text evidence="4">Homodimer.</text>
</comment>
<accession>A0A6J6NVY8</accession>
<comment type="pathway">
    <text evidence="2">Cofactor biosynthesis; thiamine diphosphate biosynthesis.</text>
</comment>
<reference evidence="13" key="1">
    <citation type="submission" date="2020-05" db="EMBL/GenBank/DDBJ databases">
        <authorList>
            <person name="Chiriac C."/>
            <person name="Salcher M."/>
            <person name="Ghai R."/>
            <person name="Kavagutti S V."/>
        </authorList>
    </citation>
    <scope>NUCLEOTIDE SEQUENCE</scope>
</reference>
<dbReference type="SUPFAM" id="SSF53850">
    <property type="entry name" value="Periplasmic binding protein-like II"/>
    <property type="match status" value="1"/>
</dbReference>
<sequence length="361" mass="38651">MKHVNTDSRRPRRRLSLRILAATFLVAVVAVGVTSSASAQHRDLTKVSIRLDFLIRGHHSGFYVALDKGWYKDAGLDVSIAEGTGSAPTAQSVAAGNDTFGFVDATTMISANAQGAGLQMIANMRAKNGAAIIVRKTSGITAPTGLAGHKLAITPPGTFFYNIWPLYAKAAGIDTSQVTLVPMSNFIFVSQFLAGNVDGIIGLIDGELTQIQLANVPVNVFPFADKGLDTISHGIVAKKSYIEANPKVVQAFITATLKGWKFMLDNPNQAIGVLQKYYPNISAIQYVDRIKGVKNVITTKNNAGHPLGWMSAKDWGATAGLLYKYGGDVYKTIPGGLNNLYTNQFITPCKHAAAKANTYCN</sequence>
<evidence type="ECO:0000256" key="1">
    <source>
        <dbReference type="ARBA" id="ARBA00003469"/>
    </source>
</evidence>
<keyword evidence="9" id="KW-0408">Iron</keyword>
<dbReference type="PANTHER" id="PTHR31528:SF1">
    <property type="entry name" value="4-AMINO-5-HYDROXYMETHYL-2-METHYLPYRIMIDINE PHOSPHATE SYNTHASE THI11-RELATED"/>
    <property type="match status" value="1"/>
</dbReference>
<evidence type="ECO:0000256" key="11">
    <source>
        <dbReference type="ARBA" id="ARBA00048179"/>
    </source>
</evidence>
<comment type="catalytic activity">
    <reaction evidence="11">
        <text>N(6)-(pyridoxal phosphate)-L-lysyl-[4-amino-5-hydroxymethyl-2-methylpyrimidine phosphate synthase] + L-histidyl-[4-amino-5-hydroxymethyl-2-methylpyrimidine phosphate synthase] + 2 Fe(3+) + 4 H2O = L-lysyl-[4-amino-5-hydroxymethyl-2-methylpyrimidine phosphate synthase] + (2S)-2-amino-5-hydroxy-4-oxopentanoyl-[4-amino-5-hydroxymethyl-2-methylpyrimidine phosphate synthase] + 4-amino-2-methyl-5-(phosphooxymethyl)pyrimidine + 3-oxopropanoate + 2 Fe(2+) + 2 H(+)</text>
        <dbReference type="Rhea" id="RHEA:65756"/>
        <dbReference type="Rhea" id="RHEA-COMP:16892"/>
        <dbReference type="Rhea" id="RHEA-COMP:16893"/>
        <dbReference type="Rhea" id="RHEA-COMP:16894"/>
        <dbReference type="Rhea" id="RHEA-COMP:16895"/>
        <dbReference type="ChEBI" id="CHEBI:15377"/>
        <dbReference type="ChEBI" id="CHEBI:15378"/>
        <dbReference type="ChEBI" id="CHEBI:29033"/>
        <dbReference type="ChEBI" id="CHEBI:29034"/>
        <dbReference type="ChEBI" id="CHEBI:29969"/>
        <dbReference type="ChEBI" id="CHEBI:29979"/>
        <dbReference type="ChEBI" id="CHEBI:33190"/>
        <dbReference type="ChEBI" id="CHEBI:58354"/>
        <dbReference type="ChEBI" id="CHEBI:143915"/>
        <dbReference type="ChEBI" id="CHEBI:157692"/>
    </reaction>
    <physiologicalReaction direction="left-to-right" evidence="11">
        <dbReference type="Rhea" id="RHEA:65757"/>
    </physiologicalReaction>
</comment>
<keyword evidence="8" id="KW-0784">Thiamine biosynthesis</keyword>
<keyword evidence="6" id="KW-0479">Metal-binding</keyword>
<evidence type="ECO:0000313" key="13">
    <source>
        <dbReference type="EMBL" id="CAB4688818.1"/>
    </source>
</evidence>
<dbReference type="Gene3D" id="3.40.190.10">
    <property type="entry name" value="Periplasmic binding protein-like II"/>
    <property type="match status" value="2"/>
</dbReference>
<gene>
    <name evidence="13" type="ORF">UFOPK2399_00551</name>
</gene>
<evidence type="ECO:0000256" key="10">
    <source>
        <dbReference type="ARBA" id="ARBA00033171"/>
    </source>
</evidence>
<evidence type="ECO:0000256" key="3">
    <source>
        <dbReference type="ARBA" id="ARBA00009406"/>
    </source>
</evidence>
<proteinExistence type="inferred from homology"/>
<evidence type="ECO:0000256" key="4">
    <source>
        <dbReference type="ARBA" id="ARBA00011738"/>
    </source>
</evidence>
<dbReference type="PANTHER" id="PTHR31528">
    <property type="entry name" value="4-AMINO-5-HYDROXYMETHYL-2-METHYLPYRIMIDINE PHOSPHATE SYNTHASE THI11-RELATED"/>
    <property type="match status" value="1"/>
</dbReference>
<dbReference type="InterPro" id="IPR027939">
    <property type="entry name" value="NMT1/THI5"/>
</dbReference>
<evidence type="ECO:0000256" key="5">
    <source>
        <dbReference type="ARBA" id="ARBA00022679"/>
    </source>
</evidence>
<evidence type="ECO:0000256" key="2">
    <source>
        <dbReference type="ARBA" id="ARBA00004948"/>
    </source>
</evidence>
<keyword evidence="7" id="KW-0663">Pyridoxal phosphate</keyword>
<evidence type="ECO:0000256" key="8">
    <source>
        <dbReference type="ARBA" id="ARBA00022977"/>
    </source>
</evidence>
<protein>
    <recommendedName>
        <fullName evidence="10">Thiamine pyrimidine synthase</fullName>
    </recommendedName>
</protein>
<dbReference type="Pfam" id="PF09084">
    <property type="entry name" value="NMT1"/>
    <property type="match status" value="1"/>
</dbReference>